<comment type="caution">
    <text evidence="2">The sequence shown here is derived from an EMBL/GenBank/DDBJ whole genome shotgun (WGS) entry which is preliminary data.</text>
</comment>
<accession>A0A537LGI7</accession>
<evidence type="ECO:0000313" key="2">
    <source>
        <dbReference type="EMBL" id="TMJ07105.1"/>
    </source>
</evidence>
<name>A0A537LGI7_9BACT</name>
<organism evidence="2 3">
    <name type="scientific">Candidatus Segetimicrobium genomatis</name>
    <dbReference type="NCBI Taxonomy" id="2569760"/>
    <lineage>
        <taxon>Bacteria</taxon>
        <taxon>Bacillati</taxon>
        <taxon>Candidatus Sysuimicrobiota</taxon>
        <taxon>Candidatus Sysuimicrobiia</taxon>
        <taxon>Candidatus Sysuimicrobiales</taxon>
        <taxon>Candidatus Segetimicrobiaceae</taxon>
        <taxon>Candidatus Segetimicrobium</taxon>
    </lineage>
</organism>
<evidence type="ECO:0000256" key="1">
    <source>
        <dbReference type="SAM" id="MobiDB-lite"/>
    </source>
</evidence>
<protein>
    <submittedName>
        <fullName evidence="2">Uncharacterized protein</fullName>
    </submittedName>
</protein>
<dbReference type="EMBL" id="VBAJ01000196">
    <property type="protein sequence ID" value="TMJ07105.1"/>
    <property type="molecule type" value="Genomic_DNA"/>
</dbReference>
<dbReference type="AlphaFoldDB" id="A0A537LGI7"/>
<reference evidence="2 3" key="1">
    <citation type="journal article" date="2019" name="Nat. Microbiol.">
        <title>Mediterranean grassland soil C-N compound turnover is dependent on rainfall and depth, and is mediated by genomically divergent microorganisms.</title>
        <authorList>
            <person name="Diamond S."/>
            <person name="Andeer P.F."/>
            <person name="Li Z."/>
            <person name="Crits-Christoph A."/>
            <person name="Burstein D."/>
            <person name="Anantharaman K."/>
            <person name="Lane K.R."/>
            <person name="Thomas B.C."/>
            <person name="Pan C."/>
            <person name="Northen T.R."/>
            <person name="Banfield J.F."/>
        </authorList>
    </citation>
    <scope>NUCLEOTIDE SEQUENCE [LARGE SCALE GENOMIC DNA]</scope>
    <source>
        <strain evidence="2">NP_2</strain>
    </source>
</reference>
<feature type="region of interest" description="Disordered" evidence="1">
    <location>
        <begin position="1"/>
        <end position="21"/>
    </location>
</feature>
<gene>
    <name evidence="2" type="ORF">E6G99_07885</name>
</gene>
<evidence type="ECO:0000313" key="3">
    <source>
        <dbReference type="Proteomes" id="UP000318661"/>
    </source>
</evidence>
<dbReference type="Proteomes" id="UP000318661">
    <property type="component" value="Unassembled WGS sequence"/>
</dbReference>
<sequence length="85" mass="9365">MESAPEQGLAQLLQQEPQPSPAATLDGAIQLFEDYGKNTDILLQLIPFGLPPEGSEFVKFDVFAGEVVRTDWVVQGEIQIPILIR</sequence>
<proteinExistence type="predicted"/>